<evidence type="ECO:0000313" key="9">
    <source>
        <dbReference type="Proteomes" id="UP001497392"/>
    </source>
</evidence>
<evidence type="ECO:0000313" key="8">
    <source>
        <dbReference type="EMBL" id="CAL5230039.1"/>
    </source>
</evidence>
<dbReference type="Gene3D" id="3.40.1090.10">
    <property type="entry name" value="Cytosolic phospholipase A2 catalytic domain"/>
    <property type="match status" value="2"/>
</dbReference>
<keyword evidence="2 4" id="KW-0442">Lipid degradation</keyword>
<sequence>MQSLQQGKSAGLNCPPRHPCRSSSARQSHGTAPSFLRLALDCISLFSPVILGHASWALSTGPAKVFKSGNGKRSSALCFSDLSGGLPYFGTGPGTAWLDNTFDLVLSSGFLAFASHSGFLKAVSEAEINVGGVMGTSAGALSGSLYSAGYSPKQVAEELSRVAPVYLLRPSCAPWTGGAISLAAVVERLKDLLPPTFEDLNTEFAVGVVSKSGEYRLIDSGALPEAVAASAAIPFVFEPVEVPGQKSGPFKDGGLYDRTGLKAWRQRRVQQGAGVPPALVHLIARSSGFSGADDVESTGERRVTVVRSPKSGVNFFSLGDFEEQLEMACERAQPAIYQAAERNRRRAPRILPYLSPAPSDDSHAAVRMRRSITAA</sequence>
<dbReference type="PANTHER" id="PTHR14226:SF29">
    <property type="entry name" value="NEUROPATHY TARGET ESTERASE SWS"/>
    <property type="match status" value="1"/>
</dbReference>
<feature type="domain" description="PNPLA" evidence="7">
    <location>
        <begin position="104"/>
        <end position="265"/>
    </location>
</feature>
<keyword evidence="3 4" id="KW-0443">Lipid metabolism</keyword>
<feature type="region of interest" description="Disordered" evidence="6">
    <location>
        <begin position="1"/>
        <end position="28"/>
    </location>
</feature>
<dbReference type="PANTHER" id="PTHR14226">
    <property type="entry name" value="NEUROPATHY TARGET ESTERASE/SWISS CHEESE D.MELANOGASTER"/>
    <property type="match status" value="1"/>
</dbReference>
<evidence type="ECO:0000256" key="4">
    <source>
        <dbReference type="PROSITE-ProRule" id="PRU01161"/>
    </source>
</evidence>
<dbReference type="PROSITE" id="PS51635">
    <property type="entry name" value="PNPLA"/>
    <property type="match status" value="1"/>
</dbReference>
<accession>A0ABP1GCX4</accession>
<gene>
    <name evidence="8" type="primary">g13484</name>
    <name evidence="8" type="ORF">VP750_LOCUS11945</name>
</gene>
<feature type="region of interest" description="Disordered" evidence="6">
    <location>
        <begin position="351"/>
        <end position="375"/>
    </location>
</feature>
<evidence type="ECO:0000259" key="7">
    <source>
        <dbReference type="PROSITE" id="PS51635"/>
    </source>
</evidence>
<keyword evidence="1 4" id="KW-0378">Hydrolase</keyword>
<feature type="active site" description="Nucleophile" evidence="4">
    <location>
        <position position="137"/>
    </location>
</feature>
<reference evidence="8 9" key="1">
    <citation type="submission" date="2024-06" db="EMBL/GenBank/DDBJ databases">
        <authorList>
            <person name="Kraege A."/>
            <person name="Thomma B."/>
        </authorList>
    </citation>
    <scope>NUCLEOTIDE SEQUENCE [LARGE SCALE GENOMIC DNA]</scope>
</reference>
<comment type="caution">
    <text evidence="4">Lacks conserved residue(s) required for the propagation of feature annotation.</text>
</comment>
<dbReference type="InterPro" id="IPR050301">
    <property type="entry name" value="NTE"/>
</dbReference>
<name>A0ABP1GCX4_9CHLO</name>
<dbReference type="EMBL" id="CAXHTA020000021">
    <property type="protein sequence ID" value="CAL5230039.1"/>
    <property type="molecule type" value="Genomic_DNA"/>
</dbReference>
<feature type="short sequence motif" description="GXSXG" evidence="4">
    <location>
        <begin position="135"/>
        <end position="139"/>
    </location>
</feature>
<comment type="domain">
    <text evidence="5">The nitrogen atoms of the two glycine residues in the GGXR motif define the oxyanion hole, and stabilize the oxyanion that forms during the nucleophilic attack by the catalytic serine during substrate cleavage.</text>
</comment>
<protein>
    <recommendedName>
        <fullName evidence="5">Patatin</fullName>
        <ecNumber evidence="5">3.1.1.-</ecNumber>
    </recommendedName>
</protein>
<comment type="similarity">
    <text evidence="5">Belongs to the patatin family.</text>
</comment>
<evidence type="ECO:0000256" key="5">
    <source>
        <dbReference type="RuleBase" id="RU361262"/>
    </source>
</evidence>
<organism evidence="8 9">
    <name type="scientific">Coccomyxa viridis</name>
    <dbReference type="NCBI Taxonomy" id="1274662"/>
    <lineage>
        <taxon>Eukaryota</taxon>
        <taxon>Viridiplantae</taxon>
        <taxon>Chlorophyta</taxon>
        <taxon>core chlorophytes</taxon>
        <taxon>Trebouxiophyceae</taxon>
        <taxon>Trebouxiophyceae incertae sedis</taxon>
        <taxon>Coccomyxaceae</taxon>
        <taxon>Coccomyxa</taxon>
    </lineage>
</organism>
<evidence type="ECO:0000256" key="6">
    <source>
        <dbReference type="SAM" id="MobiDB-lite"/>
    </source>
</evidence>
<dbReference type="Proteomes" id="UP001497392">
    <property type="component" value="Unassembled WGS sequence"/>
</dbReference>
<dbReference type="Pfam" id="PF01734">
    <property type="entry name" value="Patatin"/>
    <property type="match status" value="1"/>
</dbReference>
<comment type="function">
    <text evidence="5">Lipolytic acyl hydrolase (LAH).</text>
</comment>
<evidence type="ECO:0000256" key="1">
    <source>
        <dbReference type="ARBA" id="ARBA00022801"/>
    </source>
</evidence>
<feature type="compositionally biased region" description="Basic residues" evidence="6">
    <location>
        <begin position="366"/>
        <end position="375"/>
    </location>
</feature>
<proteinExistence type="inferred from homology"/>
<feature type="short sequence motif" description="DGA/G" evidence="4">
    <location>
        <begin position="252"/>
        <end position="254"/>
    </location>
</feature>
<dbReference type="InterPro" id="IPR016035">
    <property type="entry name" value="Acyl_Trfase/lysoPLipase"/>
</dbReference>
<keyword evidence="9" id="KW-1185">Reference proteome</keyword>
<evidence type="ECO:0000256" key="2">
    <source>
        <dbReference type="ARBA" id="ARBA00022963"/>
    </source>
</evidence>
<dbReference type="InterPro" id="IPR002641">
    <property type="entry name" value="PNPLA_dom"/>
</dbReference>
<dbReference type="EC" id="3.1.1.-" evidence="5"/>
<evidence type="ECO:0000256" key="3">
    <source>
        <dbReference type="ARBA" id="ARBA00023098"/>
    </source>
</evidence>
<dbReference type="SUPFAM" id="SSF52151">
    <property type="entry name" value="FabD/lysophospholipase-like"/>
    <property type="match status" value="1"/>
</dbReference>
<feature type="active site" description="Proton acceptor" evidence="4">
    <location>
        <position position="252"/>
    </location>
</feature>
<comment type="caution">
    <text evidence="8">The sequence shown here is derived from an EMBL/GenBank/DDBJ whole genome shotgun (WGS) entry which is preliminary data.</text>
</comment>